<evidence type="ECO:0000313" key="3">
    <source>
        <dbReference type="Proteomes" id="UP000236220"/>
    </source>
</evidence>
<organism evidence="2 3">
    <name type="scientific">Solilutibacter silvestris</name>
    <dbReference type="NCBI Taxonomy" id="1645665"/>
    <lineage>
        <taxon>Bacteria</taxon>
        <taxon>Pseudomonadati</taxon>
        <taxon>Pseudomonadota</taxon>
        <taxon>Gammaproteobacteria</taxon>
        <taxon>Lysobacterales</taxon>
        <taxon>Lysobacteraceae</taxon>
        <taxon>Solilutibacter</taxon>
    </lineage>
</organism>
<dbReference type="EMBL" id="NPZB01000002">
    <property type="protein sequence ID" value="PNS07628.1"/>
    <property type="molecule type" value="Genomic_DNA"/>
</dbReference>
<keyword evidence="3" id="KW-1185">Reference proteome</keyword>
<evidence type="ECO:0000313" key="2">
    <source>
        <dbReference type="EMBL" id="PNS07628.1"/>
    </source>
</evidence>
<comment type="caution">
    <text evidence="2">The sequence shown here is derived from an EMBL/GenBank/DDBJ whole genome shotgun (WGS) entry which is preliminary data.</text>
</comment>
<dbReference type="InterPro" id="IPR016181">
    <property type="entry name" value="Acyl_CoA_acyltransferase"/>
</dbReference>
<proteinExistence type="predicted"/>
<dbReference type="SUPFAM" id="SSF55729">
    <property type="entry name" value="Acyl-CoA N-acyltransferases (Nat)"/>
    <property type="match status" value="1"/>
</dbReference>
<dbReference type="CDD" id="cd04301">
    <property type="entry name" value="NAT_SF"/>
    <property type="match status" value="1"/>
</dbReference>
<keyword evidence="2" id="KW-0808">Transferase</keyword>
<sequence>MQIMELRLPTPDEEPEFRRMLAAIPADNPAFLHFHRPGMTMAEYLDVLQKQAAGSDPAPGREVPSTFLFAFVDGRIVGRVSIRHSLDYPLGSLMGHIGYAVLPEFRGRGHATELLRLAILHARQHLGIARVLVTCDPDNHASIRVIEKNGGVFVDEVDNHANGVRKRRYLIDAPAYD</sequence>
<dbReference type="Proteomes" id="UP000236220">
    <property type="component" value="Unassembled WGS sequence"/>
</dbReference>
<dbReference type="OrthoDB" id="5292292at2"/>
<dbReference type="AlphaFoldDB" id="A0A2K1PXV6"/>
<evidence type="ECO:0000259" key="1">
    <source>
        <dbReference type="PROSITE" id="PS51186"/>
    </source>
</evidence>
<dbReference type="InterPro" id="IPR000182">
    <property type="entry name" value="GNAT_dom"/>
</dbReference>
<protein>
    <submittedName>
        <fullName evidence="2">Putative acetyltransferase</fullName>
    </submittedName>
</protein>
<dbReference type="Pfam" id="PF13302">
    <property type="entry name" value="Acetyltransf_3"/>
    <property type="match status" value="1"/>
</dbReference>
<gene>
    <name evidence="2" type="ORF">Lysil_1804</name>
</gene>
<name>A0A2K1PXV6_9GAMM</name>
<accession>A0A2K1PXV6</accession>
<dbReference type="GO" id="GO:0016747">
    <property type="term" value="F:acyltransferase activity, transferring groups other than amino-acyl groups"/>
    <property type="evidence" value="ECO:0007669"/>
    <property type="project" value="InterPro"/>
</dbReference>
<reference evidence="2 3" key="1">
    <citation type="submission" date="2017-08" db="EMBL/GenBank/DDBJ databases">
        <title>Lysobacter sylvestris genome.</title>
        <authorList>
            <person name="Zhang D.-C."/>
            <person name="Albuquerque L."/>
            <person name="Franca L."/>
            <person name="Froufe H.J.C."/>
            <person name="Barroso C."/>
            <person name="Egas C."/>
            <person name="Da Costa M."/>
            <person name="Margesin R."/>
        </authorList>
    </citation>
    <scope>NUCLEOTIDE SEQUENCE [LARGE SCALE GENOMIC DNA]</scope>
    <source>
        <strain evidence="2 3">AM20-91</strain>
    </source>
</reference>
<dbReference type="PANTHER" id="PTHR39173:SF1">
    <property type="entry name" value="ACETYLTRANSFERASE"/>
    <property type="match status" value="1"/>
</dbReference>
<dbReference type="PANTHER" id="PTHR39173">
    <property type="entry name" value="ACETYLTRANSFERASE"/>
    <property type="match status" value="1"/>
</dbReference>
<feature type="domain" description="N-acetyltransferase" evidence="1">
    <location>
        <begin position="18"/>
        <end position="171"/>
    </location>
</feature>
<dbReference type="Gene3D" id="3.40.630.30">
    <property type="match status" value="1"/>
</dbReference>
<dbReference type="PROSITE" id="PS51186">
    <property type="entry name" value="GNAT"/>
    <property type="match status" value="1"/>
</dbReference>